<keyword evidence="1" id="KW-0677">Repeat</keyword>
<protein>
    <recommendedName>
        <fullName evidence="5">Pentacotripeptide-repeat region of PRORP domain-containing protein</fullName>
    </recommendedName>
</protein>
<name>K0R1U8_THAOC</name>
<dbReference type="Pfam" id="PF13041">
    <property type="entry name" value="PPR_2"/>
    <property type="match status" value="1"/>
</dbReference>
<dbReference type="Gene3D" id="1.25.40.10">
    <property type="entry name" value="Tetratricopeptide repeat domain"/>
    <property type="match status" value="3"/>
</dbReference>
<feature type="repeat" description="PPR" evidence="2">
    <location>
        <begin position="332"/>
        <end position="366"/>
    </location>
</feature>
<dbReference type="AlphaFoldDB" id="K0R1U8"/>
<evidence type="ECO:0000313" key="4">
    <source>
        <dbReference type="Proteomes" id="UP000266841"/>
    </source>
</evidence>
<evidence type="ECO:0008006" key="5">
    <source>
        <dbReference type="Google" id="ProtNLM"/>
    </source>
</evidence>
<dbReference type="OrthoDB" id="44725at2759"/>
<dbReference type="EMBL" id="AGNL01049006">
    <property type="protein sequence ID" value="EJK44959.1"/>
    <property type="molecule type" value="Genomic_DNA"/>
</dbReference>
<feature type="repeat" description="PPR" evidence="2">
    <location>
        <begin position="285"/>
        <end position="319"/>
    </location>
</feature>
<dbReference type="Pfam" id="PF12854">
    <property type="entry name" value="PPR_1"/>
    <property type="match status" value="2"/>
</dbReference>
<evidence type="ECO:0000256" key="2">
    <source>
        <dbReference type="PROSITE-ProRule" id="PRU00708"/>
    </source>
</evidence>
<evidence type="ECO:0000313" key="3">
    <source>
        <dbReference type="EMBL" id="EJK44959.1"/>
    </source>
</evidence>
<dbReference type="NCBIfam" id="TIGR00756">
    <property type="entry name" value="PPR"/>
    <property type="match status" value="2"/>
</dbReference>
<organism evidence="3 4">
    <name type="scientific">Thalassiosira oceanica</name>
    <name type="common">Marine diatom</name>
    <dbReference type="NCBI Taxonomy" id="159749"/>
    <lineage>
        <taxon>Eukaryota</taxon>
        <taxon>Sar</taxon>
        <taxon>Stramenopiles</taxon>
        <taxon>Ochrophyta</taxon>
        <taxon>Bacillariophyta</taxon>
        <taxon>Coscinodiscophyceae</taxon>
        <taxon>Thalassiosirophycidae</taxon>
        <taxon>Thalassiosirales</taxon>
        <taxon>Thalassiosiraceae</taxon>
        <taxon>Thalassiosira</taxon>
    </lineage>
</organism>
<dbReference type="eggNOG" id="KOG4197">
    <property type="taxonomic scope" value="Eukaryota"/>
</dbReference>
<dbReference type="Proteomes" id="UP000266841">
    <property type="component" value="Unassembled WGS sequence"/>
</dbReference>
<proteinExistence type="predicted"/>
<dbReference type="Pfam" id="PF01535">
    <property type="entry name" value="PPR"/>
    <property type="match status" value="2"/>
</dbReference>
<dbReference type="InterPro" id="IPR051222">
    <property type="entry name" value="PPR/CCM1_RNA-binding"/>
</dbReference>
<dbReference type="OMA" id="NDEALWI"/>
<sequence>MSSVGKATRSVASPGVEQPSIMKEINIGIDVLIECLNEETSGRNVTVSNQPMRILNEIMTVYSNWCVESNPSTTLKFRASAGVDKAFRLVTNEAFSAPYRLEWVNVGVQALKLQQYWSSLGGAEDVERRISLQPPYNNIPRGTWLKSLRAFTSREINPASESPSRTIMAMSPNKEVKWLTPASAAFRVLQTLVKSKRVRAFYNKKKPKRTTLDERDFNMCLHAFASNSNMVGAHRVIALQERTRHAPPLSPVTYSILLNAYGRAHDAENVEMSVLHAKRNAVVPDIVMANTLVDAYVNCGQMDKAQDVFHSLNSMAWTKSGDVEFWPRMQPNSRTFNTLLKGFAELGDVKEAMKLSREAKLQGLWDEITTNTLVKTAVTAGEFVLAEDILTNYTVSSRKARHMDHPNVEAYTELLDGYAKYGQLDNALRVMQVMQKRNVEPNEYTYTCIVGALARNNKIRQARKMIEYAAESSPSRSVLTPTYNAFVSGLLSEDSRDETAGQSSHSIAVLDALNVLREMQELGIRPNVVTVALIVDGLGKCNPPRCDEARELVNRLEHSTLTQQHGQDLPNNWGISLKNNKIAAALIQAYGRANDAESALKLFERIPSPDLVTLNSILDALCRCNKLKRALHLFKDYSLFEKWNQLNTPSGEVVIKPDVVTYTTLISSLLQLRSKAASQNAVRLYSDMKSVWILNSVISGGFIDDEIARFVEEVLADGSLLEWETGLFEKRRKAVRDILVGSWNDAATSPEDKLFAKKGWNTIDSGFRLWGGGIQQDDTRQEKVIDEFLLSKGWNEVESGFRIL</sequence>
<accession>K0R1U8</accession>
<dbReference type="PROSITE" id="PS51375">
    <property type="entry name" value="PPR"/>
    <property type="match status" value="3"/>
</dbReference>
<dbReference type="InterPro" id="IPR002885">
    <property type="entry name" value="PPR_rpt"/>
</dbReference>
<feature type="repeat" description="PPR" evidence="2">
    <location>
        <begin position="407"/>
        <end position="441"/>
    </location>
</feature>
<gene>
    <name evidence="3" type="ORF">THAOC_36467</name>
</gene>
<dbReference type="InterPro" id="IPR011990">
    <property type="entry name" value="TPR-like_helical_dom_sf"/>
</dbReference>
<evidence type="ECO:0000256" key="1">
    <source>
        <dbReference type="ARBA" id="ARBA00022737"/>
    </source>
</evidence>
<dbReference type="PANTHER" id="PTHR47942">
    <property type="entry name" value="TETRATRICOPEPTIDE REPEAT (TPR)-LIKE SUPERFAMILY PROTEIN-RELATED"/>
    <property type="match status" value="1"/>
</dbReference>
<dbReference type="PANTHER" id="PTHR47942:SF63">
    <property type="entry name" value="PENTATRICOPEPTIDE REPEAT-CONTAINING PROTEIN"/>
    <property type="match status" value="1"/>
</dbReference>
<keyword evidence="4" id="KW-1185">Reference proteome</keyword>
<comment type="caution">
    <text evidence="3">The sequence shown here is derived from an EMBL/GenBank/DDBJ whole genome shotgun (WGS) entry which is preliminary data.</text>
</comment>
<reference evidence="3 4" key="1">
    <citation type="journal article" date="2012" name="Genome Biol.">
        <title>Genome and low-iron response of an oceanic diatom adapted to chronic iron limitation.</title>
        <authorList>
            <person name="Lommer M."/>
            <person name="Specht M."/>
            <person name="Roy A.S."/>
            <person name="Kraemer L."/>
            <person name="Andreson R."/>
            <person name="Gutowska M.A."/>
            <person name="Wolf J."/>
            <person name="Bergner S.V."/>
            <person name="Schilhabel M.B."/>
            <person name="Klostermeier U.C."/>
            <person name="Beiko R.G."/>
            <person name="Rosenstiel P."/>
            <person name="Hippler M."/>
            <person name="Laroche J."/>
        </authorList>
    </citation>
    <scope>NUCLEOTIDE SEQUENCE [LARGE SCALE GENOMIC DNA]</scope>
    <source>
        <strain evidence="3 4">CCMP1005</strain>
    </source>
</reference>